<comment type="caution">
    <text evidence="2">The sequence shown here is derived from an EMBL/GenBank/DDBJ whole genome shotgun (WGS) entry which is preliminary data.</text>
</comment>
<evidence type="ECO:0008006" key="4">
    <source>
        <dbReference type="Google" id="ProtNLM"/>
    </source>
</evidence>
<keyword evidence="3" id="KW-1185">Reference proteome</keyword>
<accession>A0ABQ9HVS0</accession>
<organism evidence="2 3">
    <name type="scientific">Dryococelus australis</name>
    <dbReference type="NCBI Taxonomy" id="614101"/>
    <lineage>
        <taxon>Eukaryota</taxon>
        <taxon>Metazoa</taxon>
        <taxon>Ecdysozoa</taxon>
        <taxon>Arthropoda</taxon>
        <taxon>Hexapoda</taxon>
        <taxon>Insecta</taxon>
        <taxon>Pterygota</taxon>
        <taxon>Neoptera</taxon>
        <taxon>Polyneoptera</taxon>
        <taxon>Phasmatodea</taxon>
        <taxon>Verophasmatodea</taxon>
        <taxon>Anareolatae</taxon>
        <taxon>Phasmatidae</taxon>
        <taxon>Eurycanthinae</taxon>
        <taxon>Dryococelus</taxon>
    </lineage>
</organism>
<name>A0ABQ9HVS0_9NEOP</name>
<proteinExistence type="predicted"/>
<reference evidence="2 3" key="1">
    <citation type="submission" date="2023-02" db="EMBL/GenBank/DDBJ databases">
        <title>LHISI_Scaffold_Assembly.</title>
        <authorList>
            <person name="Stuart O.P."/>
            <person name="Cleave R."/>
            <person name="Magrath M.J.L."/>
            <person name="Mikheyev A.S."/>
        </authorList>
    </citation>
    <scope>NUCLEOTIDE SEQUENCE [LARGE SCALE GENOMIC DNA]</scope>
    <source>
        <strain evidence="2">Daus_M_001</strain>
        <tissue evidence="2">Leg muscle</tissue>
    </source>
</reference>
<keyword evidence="1" id="KW-0472">Membrane</keyword>
<keyword evidence="1" id="KW-1133">Transmembrane helix</keyword>
<keyword evidence="1" id="KW-0812">Transmembrane</keyword>
<dbReference type="Proteomes" id="UP001159363">
    <property type="component" value="Chromosome 3"/>
</dbReference>
<evidence type="ECO:0000313" key="3">
    <source>
        <dbReference type="Proteomes" id="UP001159363"/>
    </source>
</evidence>
<protein>
    <recommendedName>
        <fullName evidence="4">DDE Tnp4 domain-containing protein</fullName>
    </recommendedName>
</protein>
<gene>
    <name evidence="2" type="ORF">PR048_007842</name>
</gene>
<sequence length="351" mass="38823">MSCGMCRTELDLYDHSGSNNFNHLHYFSAVLMAFADAYALFFTIDVGAPGIKSAGGVFRASRLGRWLATESLNISAPAPLPGDETGTPIPYYFCAYEAFPSRENIIGPLSRACKSLECAFGLMCMKWQIFEKKIQCAPYNLNVIVQAACVLLYFTRIREGAMSIPDNLEYQKPHVTCIDDDRTGRAKRCHWREILANYFVHFSPIPYQWAHVVGESAEAAAMFPIFYHKQNTRATSLQRVVLKQLLVREFPGSCVAVSLQFPSVSTITFNRVCSAGATIVPVALSSPATLPINVSTARTENTLTSCAIWRRAVYQKIDAPSPNGHSCKQDADGFICIKCLQNCSPSEEVLA</sequence>
<dbReference type="EMBL" id="JARBHB010000003">
    <property type="protein sequence ID" value="KAJ8888352.1"/>
    <property type="molecule type" value="Genomic_DNA"/>
</dbReference>
<feature type="transmembrane region" description="Helical" evidence="1">
    <location>
        <begin position="24"/>
        <end position="44"/>
    </location>
</feature>
<evidence type="ECO:0000256" key="1">
    <source>
        <dbReference type="SAM" id="Phobius"/>
    </source>
</evidence>
<evidence type="ECO:0000313" key="2">
    <source>
        <dbReference type="EMBL" id="KAJ8888352.1"/>
    </source>
</evidence>